<evidence type="ECO:0000256" key="5">
    <source>
        <dbReference type="ARBA" id="ARBA00022729"/>
    </source>
</evidence>
<organism evidence="8 9">
    <name type="scientific">Vibrio ishigakensis</name>
    <dbReference type="NCBI Taxonomy" id="1481914"/>
    <lineage>
        <taxon>Bacteria</taxon>
        <taxon>Pseudomonadati</taxon>
        <taxon>Pseudomonadota</taxon>
        <taxon>Gammaproteobacteria</taxon>
        <taxon>Vibrionales</taxon>
        <taxon>Vibrionaceae</taxon>
        <taxon>Vibrio</taxon>
    </lineage>
</organism>
<dbReference type="EMBL" id="BBSA01000004">
    <property type="protein sequence ID" value="GAM61875.1"/>
    <property type="molecule type" value="Genomic_DNA"/>
</dbReference>
<reference evidence="8 9" key="2">
    <citation type="submission" date="2015-01" db="EMBL/GenBank/DDBJ databases">
        <authorList>
            <consortium name="NBRP consortium"/>
            <person name="Sawabe T."/>
            <person name="Meirelles P."/>
            <person name="Feng G."/>
            <person name="Sayaka M."/>
            <person name="Hattori M."/>
            <person name="Ohkuma M."/>
        </authorList>
    </citation>
    <scope>NUCLEOTIDE SEQUENCE [LARGE SCALE GENOMIC DNA]</scope>
    <source>
        <strain evidence="8 9">JCM19232</strain>
    </source>
</reference>
<sequence>MNVPLPDMAEFSGWHKLAPKWAVHYSLQWVNWSEFDALTSPSYEASIKDYNWKDAGHISIGATYDLSEKWVLRTGYMFDASPVDQLTSLSIPDSDRHWISFGSSYHFNENSTVDLGISWVIGESTQVDESLEIVGTENVAATVTPDALIVGIQYQHKF</sequence>
<keyword evidence="6" id="KW-0472">Membrane</keyword>
<dbReference type="InterPro" id="IPR005017">
    <property type="entry name" value="OMPP1/FadL/TodX"/>
</dbReference>
<dbReference type="AlphaFoldDB" id="A0A0B8P532"/>
<evidence type="ECO:0000313" key="9">
    <source>
        <dbReference type="Proteomes" id="UP000031670"/>
    </source>
</evidence>
<comment type="subcellular location">
    <subcellularLocation>
        <location evidence="1">Cell outer membrane</location>
        <topology evidence="1">Multi-pass membrane protein</topology>
    </subcellularLocation>
</comment>
<keyword evidence="4" id="KW-0812">Transmembrane</keyword>
<dbReference type="GO" id="GO:0015483">
    <property type="term" value="F:long-chain fatty acid transporting porin activity"/>
    <property type="evidence" value="ECO:0007669"/>
    <property type="project" value="TreeGrafter"/>
</dbReference>
<reference evidence="8 9" key="1">
    <citation type="submission" date="2015-01" db="EMBL/GenBank/DDBJ databases">
        <title>Vibrio sp. C5 JCM 19232 whole genome shotgun sequence.</title>
        <authorList>
            <person name="Sawabe T."/>
            <person name="Meirelles P."/>
            <person name="Feng G."/>
            <person name="Sayaka M."/>
            <person name="Hattori M."/>
            <person name="Ohkuma M."/>
        </authorList>
    </citation>
    <scope>NUCLEOTIDE SEQUENCE [LARGE SCALE GENOMIC DNA]</scope>
    <source>
        <strain evidence="8 9">JCM19232</strain>
    </source>
</reference>
<keyword evidence="3" id="KW-1134">Transmembrane beta strand</keyword>
<dbReference type="PANTHER" id="PTHR35093">
    <property type="entry name" value="OUTER MEMBRANE PROTEIN NMB0088-RELATED"/>
    <property type="match status" value="1"/>
</dbReference>
<evidence type="ECO:0000256" key="1">
    <source>
        <dbReference type="ARBA" id="ARBA00004571"/>
    </source>
</evidence>
<keyword evidence="5" id="KW-0732">Signal</keyword>
<evidence type="ECO:0000256" key="6">
    <source>
        <dbReference type="ARBA" id="ARBA00023136"/>
    </source>
</evidence>
<evidence type="ECO:0000256" key="4">
    <source>
        <dbReference type="ARBA" id="ARBA00022692"/>
    </source>
</evidence>
<accession>A0A0B8P532</accession>
<dbReference type="SUPFAM" id="SSF56935">
    <property type="entry name" value="Porins"/>
    <property type="match status" value="1"/>
</dbReference>
<name>A0A0B8P532_9VIBR</name>
<dbReference type="Gene3D" id="2.40.160.60">
    <property type="entry name" value="Outer membrane protein transport protein (OMPP1/FadL/TodX)"/>
    <property type="match status" value="1"/>
</dbReference>
<protein>
    <submittedName>
        <fullName evidence="8">Long-chain fatty acid transport protein</fullName>
    </submittedName>
</protein>
<evidence type="ECO:0000256" key="2">
    <source>
        <dbReference type="ARBA" id="ARBA00008163"/>
    </source>
</evidence>
<gene>
    <name evidence="8" type="ORF">JCM19232_6180</name>
</gene>
<evidence type="ECO:0000313" key="8">
    <source>
        <dbReference type="EMBL" id="GAM61875.1"/>
    </source>
</evidence>
<proteinExistence type="inferred from homology"/>
<keyword evidence="7" id="KW-0998">Cell outer membrane</keyword>
<evidence type="ECO:0000256" key="7">
    <source>
        <dbReference type="ARBA" id="ARBA00023237"/>
    </source>
</evidence>
<dbReference type="GO" id="GO:0009279">
    <property type="term" value="C:cell outer membrane"/>
    <property type="evidence" value="ECO:0007669"/>
    <property type="project" value="UniProtKB-SubCell"/>
</dbReference>
<dbReference type="PANTHER" id="PTHR35093:SF1">
    <property type="entry name" value="OUTER MEMBRANE LONG-CHAIN FATTY ACID RECEPTOR FADL FAMILY"/>
    <property type="match status" value="1"/>
</dbReference>
<comment type="caution">
    <text evidence="8">The sequence shown here is derived from an EMBL/GenBank/DDBJ whole genome shotgun (WGS) entry which is preliminary data.</text>
</comment>
<comment type="similarity">
    <text evidence="2">Belongs to the OmpP1/FadL family.</text>
</comment>
<dbReference type="Pfam" id="PF03349">
    <property type="entry name" value="Toluene_X"/>
    <property type="match status" value="1"/>
</dbReference>
<evidence type="ECO:0000256" key="3">
    <source>
        <dbReference type="ARBA" id="ARBA00022452"/>
    </source>
</evidence>
<dbReference type="Proteomes" id="UP000031670">
    <property type="component" value="Unassembled WGS sequence"/>
</dbReference>